<evidence type="ECO:0000256" key="1">
    <source>
        <dbReference type="SAM" id="MobiDB-lite"/>
    </source>
</evidence>
<protein>
    <submittedName>
        <fullName evidence="2">Uncharacterized protein</fullName>
    </submittedName>
</protein>
<comment type="caution">
    <text evidence="2">The sequence shown here is derived from an EMBL/GenBank/DDBJ whole genome shotgun (WGS) entry which is preliminary data.</text>
</comment>
<accession>A0A553PS61</accession>
<reference evidence="2 3" key="1">
    <citation type="journal article" date="2018" name="Nat. Ecol. Evol.">
        <title>Genomic signatures of mitonuclear coevolution across populations of Tigriopus californicus.</title>
        <authorList>
            <person name="Barreto F.S."/>
            <person name="Watson E.T."/>
            <person name="Lima T.G."/>
            <person name="Willett C.S."/>
            <person name="Edmands S."/>
            <person name="Li W."/>
            <person name="Burton R.S."/>
        </authorList>
    </citation>
    <scope>NUCLEOTIDE SEQUENCE [LARGE SCALE GENOMIC DNA]</scope>
    <source>
        <strain evidence="2 3">San Diego</strain>
    </source>
</reference>
<gene>
    <name evidence="2" type="ORF">TCAL_13374</name>
</gene>
<dbReference type="AlphaFoldDB" id="A0A553PS61"/>
<dbReference type="EMBL" id="VCGU01000001">
    <property type="protein sequence ID" value="TRY80501.1"/>
    <property type="molecule type" value="Genomic_DNA"/>
</dbReference>
<dbReference type="Proteomes" id="UP000318571">
    <property type="component" value="Chromosome 12"/>
</dbReference>
<evidence type="ECO:0000313" key="2">
    <source>
        <dbReference type="EMBL" id="TRY80501.1"/>
    </source>
</evidence>
<feature type="region of interest" description="Disordered" evidence="1">
    <location>
        <begin position="87"/>
        <end position="113"/>
    </location>
</feature>
<organism evidence="2 3">
    <name type="scientific">Tigriopus californicus</name>
    <name type="common">Marine copepod</name>
    <dbReference type="NCBI Taxonomy" id="6832"/>
    <lineage>
        <taxon>Eukaryota</taxon>
        <taxon>Metazoa</taxon>
        <taxon>Ecdysozoa</taxon>
        <taxon>Arthropoda</taxon>
        <taxon>Crustacea</taxon>
        <taxon>Multicrustacea</taxon>
        <taxon>Hexanauplia</taxon>
        <taxon>Copepoda</taxon>
        <taxon>Harpacticoida</taxon>
        <taxon>Harpacticidae</taxon>
        <taxon>Tigriopus</taxon>
    </lineage>
</organism>
<evidence type="ECO:0000313" key="3">
    <source>
        <dbReference type="Proteomes" id="UP000318571"/>
    </source>
</evidence>
<sequence length="190" mass="21426">MATKTQITVQIRPSHLQHEAYVLNYALHYQFDCVLVCDDQTYPLHREVLSLATGLVKRKFDMGSEAIVVHKRLSIGYHHWDMDQRLNKGPPHKAQLRNQDLPDNKGGQDAPINDLSIVDNARKERDLGGQGVVPHCAETPVPLGSGSYEKLAHDKGFSREMREMHYLAVFAKAGIPNPVKKIQNEVVEIN</sequence>
<proteinExistence type="predicted"/>
<keyword evidence="3" id="KW-1185">Reference proteome</keyword>
<name>A0A553PS61_TIGCA</name>